<sequence length="221" mass="23600">MTMENSGHEDKSQAADQAQPPAHAVVPNPSRRRFTRVGVGASAVVATLASRSVLANLACTTPSGFTSMNQSHRAADGVIQCNGLSYMDWMRTEGWAPPGTAMFSIEFSPARPDLLVGEPVTGTGIADTGGGTSGLLLDKATLRQALFGTQTPLIVKHLIAALLNASTNRSTYPTTIQVKEIFRDWNANNSYEVTAGVRWSTDEIIKYLSYTQTPGSPLNNS</sequence>
<dbReference type="EMBL" id="FXUL01000015">
    <property type="protein sequence ID" value="SMP69439.1"/>
    <property type="molecule type" value="Genomic_DNA"/>
</dbReference>
<evidence type="ECO:0000313" key="3">
    <source>
        <dbReference type="Proteomes" id="UP001158049"/>
    </source>
</evidence>
<organism evidence="2 3">
    <name type="scientific">Noviherbaspirillum suwonense</name>
    <dbReference type="NCBI Taxonomy" id="1224511"/>
    <lineage>
        <taxon>Bacteria</taxon>
        <taxon>Pseudomonadati</taxon>
        <taxon>Pseudomonadota</taxon>
        <taxon>Betaproteobacteria</taxon>
        <taxon>Burkholderiales</taxon>
        <taxon>Oxalobacteraceae</taxon>
        <taxon>Noviherbaspirillum</taxon>
    </lineage>
</organism>
<evidence type="ECO:0000256" key="1">
    <source>
        <dbReference type="SAM" id="MobiDB-lite"/>
    </source>
</evidence>
<comment type="caution">
    <text evidence="2">The sequence shown here is derived from an EMBL/GenBank/DDBJ whole genome shotgun (WGS) entry which is preliminary data.</text>
</comment>
<dbReference type="Proteomes" id="UP001158049">
    <property type="component" value="Unassembled WGS sequence"/>
</dbReference>
<dbReference type="RefSeq" id="WP_283443651.1">
    <property type="nucleotide sequence ID" value="NZ_FXUL01000015.1"/>
</dbReference>
<evidence type="ECO:0000313" key="2">
    <source>
        <dbReference type="EMBL" id="SMP69439.1"/>
    </source>
</evidence>
<feature type="compositionally biased region" description="Low complexity" evidence="1">
    <location>
        <begin position="14"/>
        <end position="27"/>
    </location>
</feature>
<proteinExistence type="predicted"/>
<accession>A0ABY1QEY7</accession>
<feature type="compositionally biased region" description="Basic and acidic residues" evidence="1">
    <location>
        <begin position="1"/>
        <end position="13"/>
    </location>
</feature>
<reference evidence="2 3" key="1">
    <citation type="submission" date="2017-05" db="EMBL/GenBank/DDBJ databases">
        <authorList>
            <person name="Varghese N."/>
            <person name="Submissions S."/>
        </authorList>
    </citation>
    <scope>NUCLEOTIDE SEQUENCE [LARGE SCALE GENOMIC DNA]</scope>
    <source>
        <strain evidence="2 3">DSM 26001</strain>
    </source>
</reference>
<feature type="region of interest" description="Disordered" evidence="1">
    <location>
        <begin position="1"/>
        <end position="31"/>
    </location>
</feature>
<evidence type="ECO:0008006" key="4">
    <source>
        <dbReference type="Google" id="ProtNLM"/>
    </source>
</evidence>
<protein>
    <recommendedName>
        <fullName evidence="4">Tat pathway signal protein</fullName>
    </recommendedName>
</protein>
<keyword evidence="3" id="KW-1185">Reference proteome</keyword>
<gene>
    <name evidence="2" type="ORF">SAMN06295970_11524</name>
</gene>
<name>A0ABY1QEY7_9BURK</name>